<gene>
    <name evidence="1" type="ORF">Pmar_PMAR028067</name>
</gene>
<dbReference type="RefSeq" id="XP_002778754.1">
    <property type="nucleotide sequence ID" value="XM_002778708.1"/>
</dbReference>
<protein>
    <submittedName>
        <fullName evidence="1">Uncharacterized protein</fullName>
    </submittedName>
</protein>
<dbReference type="Proteomes" id="UP000007800">
    <property type="component" value="Unassembled WGS sequence"/>
</dbReference>
<reference evidence="1 2" key="1">
    <citation type="submission" date="2008-07" db="EMBL/GenBank/DDBJ databases">
        <authorList>
            <person name="El-Sayed N."/>
            <person name="Caler E."/>
            <person name="Inman J."/>
            <person name="Amedeo P."/>
            <person name="Hass B."/>
            <person name="Wortman J."/>
        </authorList>
    </citation>
    <scope>NUCLEOTIDE SEQUENCE [LARGE SCALE GENOMIC DNA]</scope>
    <source>
        <strain evidence="2">ATCC 50983 / TXsc</strain>
    </source>
</reference>
<dbReference type="InParanoid" id="C5KY94"/>
<name>C5KY94_PERM5</name>
<feature type="non-terminal residue" evidence="1">
    <location>
        <position position="1"/>
    </location>
</feature>
<dbReference type="AlphaFoldDB" id="C5KY94"/>
<keyword evidence="2" id="KW-1185">Reference proteome</keyword>
<proteinExistence type="predicted"/>
<evidence type="ECO:0000313" key="1">
    <source>
        <dbReference type="EMBL" id="EER10549.1"/>
    </source>
</evidence>
<dbReference type="GeneID" id="9038588"/>
<accession>C5KY94</accession>
<sequence>GNGHISDDEIEEFLDDSARNGGRGQQEASSIVVPVSDEWSVVREQGSGVSYWHNNTTGELVGIRDPSTEWRKKGIIPSNSAARDN</sequence>
<evidence type="ECO:0000313" key="2">
    <source>
        <dbReference type="Proteomes" id="UP000007800"/>
    </source>
</evidence>
<dbReference type="EMBL" id="GG677379">
    <property type="protein sequence ID" value="EER10549.1"/>
    <property type="molecule type" value="Genomic_DNA"/>
</dbReference>
<organism evidence="2">
    <name type="scientific">Perkinsus marinus (strain ATCC 50983 / TXsc)</name>
    <dbReference type="NCBI Taxonomy" id="423536"/>
    <lineage>
        <taxon>Eukaryota</taxon>
        <taxon>Sar</taxon>
        <taxon>Alveolata</taxon>
        <taxon>Perkinsozoa</taxon>
        <taxon>Perkinsea</taxon>
        <taxon>Perkinsida</taxon>
        <taxon>Perkinsidae</taxon>
        <taxon>Perkinsus</taxon>
    </lineage>
</organism>